<dbReference type="AlphaFoldDB" id="F3QGU2"/>
<keyword evidence="1" id="KW-0472">Membrane</keyword>
<proteinExistence type="predicted"/>
<feature type="transmembrane region" description="Helical" evidence="1">
    <location>
        <begin position="12"/>
        <end position="29"/>
    </location>
</feature>
<accession>F3QGU2</accession>
<reference evidence="2 3" key="1">
    <citation type="submission" date="2011-02" db="EMBL/GenBank/DDBJ databases">
        <authorList>
            <person name="Weinstock G."/>
            <person name="Sodergren E."/>
            <person name="Clifton S."/>
            <person name="Fulton L."/>
            <person name="Fulton B."/>
            <person name="Courtney L."/>
            <person name="Fronick C."/>
            <person name="Harrison M."/>
            <person name="Strong C."/>
            <person name="Farmer C."/>
            <person name="Delahaunty K."/>
            <person name="Markovic C."/>
            <person name="Hall O."/>
            <person name="Minx P."/>
            <person name="Tomlinson C."/>
            <person name="Mitreva M."/>
            <person name="Hou S."/>
            <person name="Chen J."/>
            <person name="Wollam A."/>
            <person name="Pepin K.H."/>
            <person name="Johnson M."/>
            <person name="Bhonagiri V."/>
            <person name="Zhang X."/>
            <person name="Suruliraj S."/>
            <person name="Warren W."/>
            <person name="Chinwalla A."/>
            <person name="Mardis E.R."/>
            <person name="Wilson R.K."/>
        </authorList>
    </citation>
    <scope>NUCLEOTIDE SEQUENCE [LARGE SCALE GENOMIC DNA]</scope>
    <source>
        <strain evidence="2 3">YIT 11859</strain>
    </source>
</reference>
<keyword evidence="3" id="KW-1185">Reference proteome</keyword>
<organism evidence="2 3">
    <name type="scientific">Parasutterella excrementihominis YIT 11859</name>
    <dbReference type="NCBI Taxonomy" id="762966"/>
    <lineage>
        <taxon>Bacteria</taxon>
        <taxon>Pseudomonadati</taxon>
        <taxon>Pseudomonadota</taxon>
        <taxon>Betaproteobacteria</taxon>
        <taxon>Burkholderiales</taxon>
        <taxon>Sutterellaceae</taxon>
        <taxon>Parasutterella</taxon>
    </lineage>
</organism>
<evidence type="ECO:0000313" key="2">
    <source>
        <dbReference type="EMBL" id="EGG57802.1"/>
    </source>
</evidence>
<evidence type="ECO:0000256" key="1">
    <source>
        <dbReference type="SAM" id="Phobius"/>
    </source>
</evidence>
<keyword evidence="1" id="KW-0812">Transmembrane</keyword>
<dbReference type="Proteomes" id="UP000005156">
    <property type="component" value="Unassembled WGS sequence"/>
</dbReference>
<sequence>MMDITEDTAMIFALSFCSLFPFSIFFTLLKKSEQYTDNFRERQAAFTQNNLCLGYCFFFKNPNVMKSHKRQEKRNFFPLFSEFANKPNGTNL</sequence>
<gene>
    <name evidence="2" type="ORF">HMPREF9439_00132</name>
</gene>
<keyword evidence="1" id="KW-1133">Transmembrane helix</keyword>
<comment type="caution">
    <text evidence="2">The sequence shown here is derived from an EMBL/GenBank/DDBJ whole genome shotgun (WGS) entry which is preliminary data.</text>
</comment>
<protein>
    <submittedName>
        <fullName evidence="2">Conserved domain protein</fullName>
    </submittedName>
</protein>
<name>F3QGU2_9BURK</name>
<dbReference type="HOGENOM" id="CLU_2410582_0_0_4"/>
<evidence type="ECO:0000313" key="3">
    <source>
        <dbReference type="Proteomes" id="UP000005156"/>
    </source>
</evidence>
<dbReference type="EMBL" id="AFBP01000003">
    <property type="protein sequence ID" value="EGG57802.1"/>
    <property type="molecule type" value="Genomic_DNA"/>
</dbReference>